<keyword evidence="3" id="KW-0175">Coiled coil</keyword>
<dbReference type="Pfam" id="PF25975">
    <property type="entry name" value="CzcB_C"/>
    <property type="match status" value="1"/>
</dbReference>
<feature type="domain" description="CzcB-like barrel-sandwich hybrid" evidence="6">
    <location>
        <begin position="90"/>
        <end position="236"/>
    </location>
</feature>
<keyword evidence="9" id="KW-1185">Reference proteome</keyword>
<gene>
    <name evidence="8" type="ORF">LZC95_09735</name>
</gene>
<dbReference type="InterPro" id="IPR006143">
    <property type="entry name" value="RND_pump_MFP"/>
</dbReference>
<name>A0ABZ2KJ72_9BACT</name>
<evidence type="ECO:0000256" key="2">
    <source>
        <dbReference type="ARBA" id="ARBA00022448"/>
    </source>
</evidence>
<dbReference type="RefSeq" id="WP_394847730.1">
    <property type="nucleotide sequence ID" value="NZ_CP089982.1"/>
</dbReference>
<dbReference type="Proteomes" id="UP001379533">
    <property type="component" value="Chromosome"/>
</dbReference>
<feature type="domain" description="CzcB-like C-terminal circularly permuted SH3-like" evidence="7">
    <location>
        <begin position="325"/>
        <end position="384"/>
    </location>
</feature>
<dbReference type="NCBIfam" id="TIGR01730">
    <property type="entry name" value="RND_mfp"/>
    <property type="match status" value="1"/>
</dbReference>
<evidence type="ECO:0000256" key="4">
    <source>
        <dbReference type="SAM" id="SignalP"/>
    </source>
</evidence>
<dbReference type="Gene3D" id="2.40.30.170">
    <property type="match status" value="1"/>
</dbReference>
<dbReference type="InterPro" id="IPR058647">
    <property type="entry name" value="BSH_CzcB-like"/>
</dbReference>
<keyword evidence="4" id="KW-0732">Signal</keyword>
<organism evidence="8 9">
    <name type="scientific">Pendulispora brunnea</name>
    <dbReference type="NCBI Taxonomy" id="2905690"/>
    <lineage>
        <taxon>Bacteria</taxon>
        <taxon>Pseudomonadati</taxon>
        <taxon>Myxococcota</taxon>
        <taxon>Myxococcia</taxon>
        <taxon>Myxococcales</taxon>
        <taxon>Sorangiineae</taxon>
        <taxon>Pendulisporaceae</taxon>
        <taxon>Pendulispora</taxon>
    </lineage>
</organism>
<sequence length="390" mass="41063">MRSRNKWTVLFASVTCAAGLVVGAAGCGKSAASEKTQTTAATTPQGPRTVKLEIESLKRLGVRVEALGANAPSRTLRVPGTLDYNFDHYAEIGVPLEGRVATVNVRAGDAVKKGKVLGTVVIPSIASAQAEFLSAQANATAAAKNRQREAELLQRQLTTAREAEVARSEADQAQANLAAAEARLRALRVGVPQNENVVAGAGTLSLTSPIDGVVVARKVNLGAFIQPADKAFVVADLRELWATLDVHESDVSYLKIGAEVELSIDAHPGQVFKGKITLLDPQVGGATRSVRARVSVPNPDGQLKPGLFLRAQIQIPADAAGHMMIAGGAVQPLGEEDVVFVEREPGTFEIRPVKVGRRTVDLVEILEGVNSGERVAVDGAFLLRGEASKQ</sequence>
<dbReference type="InterPro" id="IPR051909">
    <property type="entry name" value="MFP_Cation_Efflux"/>
</dbReference>
<dbReference type="EMBL" id="CP089982">
    <property type="protein sequence ID" value="WXA97115.1"/>
    <property type="molecule type" value="Genomic_DNA"/>
</dbReference>
<dbReference type="Pfam" id="PF25954">
    <property type="entry name" value="Beta-barrel_RND_2"/>
    <property type="match status" value="1"/>
</dbReference>
<evidence type="ECO:0000256" key="1">
    <source>
        <dbReference type="ARBA" id="ARBA00009477"/>
    </source>
</evidence>
<evidence type="ECO:0000259" key="7">
    <source>
        <dbReference type="Pfam" id="PF25975"/>
    </source>
</evidence>
<evidence type="ECO:0000313" key="8">
    <source>
        <dbReference type="EMBL" id="WXA97115.1"/>
    </source>
</evidence>
<dbReference type="Gene3D" id="2.40.50.100">
    <property type="match status" value="1"/>
</dbReference>
<dbReference type="Pfam" id="PF25973">
    <property type="entry name" value="BSH_CzcB"/>
    <property type="match status" value="1"/>
</dbReference>
<evidence type="ECO:0000259" key="5">
    <source>
        <dbReference type="Pfam" id="PF25954"/>
    </source>
</evidence>
<proteinExistence type="inferred from homology"/>
<dbReference type="PANTHER" id="PTHR30097">
    <property type="entry name" value="CATION EFFLUX SYSTEM PROTEIN CUSB"/>
    <property type="match status" value="1"/>
</dbReference>
<evidence type="ECO:0000259" key="6">
    <source>
        <dbReference type="Pfam" id="PF25973"/>
    </source>
</evidence>
<keyword evidence="2" id="KW-0813">Transport</keyword>
<dbReference type="InterPro" id="IPR058792">
    <property type="entry name" value="Beta-barrel_RND_2"/>
</dbReference>
<protein>
    <submittedName>
        <fullName evidence="8">Efflux RND transporter periplasmic adaptor subunit</fullName>
    </submittedName>
</protein>
<comment type="similarity">
    <text evidence="1">Belongs to the membrane fusion protein (MFP) (TC 8.A.1) family.</text>
</comment>
<feature type="signal peptide" evidence="4">
    <location>
        <begin position="1"/>
        <end position="24"/>
    </location>
</feature>
<dbReference type="Gene3D" id="2.40.420.20">
    <property type="match status" value="1"/>
</dbReference>
<evidence type="ECO:0000313" key="9">
    <source>
        <dbReference type="Proteomes" id="UP001379533"/>
    </source>
</evidence>
<dbReference type="PROSITE" id="PS51257">
    <property type="entry name" value="PROKAR_LIPOPROTEIN"/>
    <property type="match status" value="1"/>
</dbReference>
<accession>A0ABZ2KJ72</accession>
<evidence type="ECO:0000256" key="3">
    <source>
        <dbReference type="SAM" id="Coils"/>
    </source>
</evidence>
<dbReference type="SUPFAM" id="SSF111369">
    <property type="entry name" value="HlyD-like secretion proteins"/>
    <property type="match status" value="1"/>
</dbReference>
<dbReference type="PANTHER" id="PTHR30097:SF4">
    <property type="entry name" value="SLR6042 PROTEIN"/>
    <property type="match status" value="1"/>
</dbReference>
<reference evidence="8 9" key="1">
    <citation type="submission" date="2021-12" db="EMBL/GenBank/DDBJ databases">
        <title>Discovery of the Pendulisporaceae a myxobacterial family with distinct sporulation behavior and unique specialized metabolism.</title>
        <authorList>
            <person name="Garcia R."/>
            <person name="Popoff A."/>
            <person name="Bader C.D."/>
            <person name="Loehr J."/>
            <person name="Walesch S."/>
            <person name="Walt C."/>
            <person name="Boldt J."/>
            <person name="Bunk B."/>
            <person name="Haeckl F.J.F.P.J."/>
            <person name="Gunesch A.P."/>
            <person name="Birkelbach J."/>
            <person name="Nuebel U."/>
            <person name="Pietschmann T."/>
            <person name="Bach T."/>
            <person name="Mueller R."/>
        </authorList>
    </citation>
    <scope>NUCLEOTIDE SEQUENCE [LARGE SCALE GENOMIC DNA]</scope>
    <source>
        <strain evidence="8 9">MSr12523</strain>
    </source>
</reference>
<feature type="chain" id="PRO_5046960685" evidence="4">
    <location>
        <begin position="25"/>
        <end position="390"/>
    </location>
</feature>
<feature type="domain" description="CusB-like beta-barrel" evidence="5">
    <location>
        <begin position="240"/>
        <end position="314"/>
    </location>
</feature>
<feature type="coiled-coil region" evidence="3">
    <location>
        <begin position="143"/>
        <end position="190"/>
    </location>
</feature>
<dbReference type="InterPro" id="IPR058649">
    <property type="entry name" value="CzcB_C"/>
</dbReference>